<reference evidence="2" key="1">
    <citation type="submission" date="2016-10" db="EMBL/GenBank/DDBJ databases">
        <authorList>
            <person name="Varghese N."/>
            <person name="Submissions S."/>
        </authorList>
    </citation>
    <scope>NUCLEOTIDE SEQUENCE [LARGE SCALE GENOMIC DNA]</scope>
    <source>
        <strain evidence="2">Nm69</strain>
    </source>
</reference>
<keyword evidence="2" id="KW-1185">Reference proteome</keyword>
<sequence>MKQQRFDKAMALIDAANSEDPNREICEGKSWPKELLYAHHMSDMLERYAPGADDAIKLAVRAQHIQRWKSPRSDYPMDRKGYHQWRAGLNGFHADTVAGLLKKAGYDNQFIARVKQIVGKKSLKTNPDTQLMEDTAGLVFIEHAMSDFVGRHPEYSEEKWIDIICKIWRKMSSRAHQFIIAGHIKIPELQVELFRKALFEQGENNPAGLN</sequence>
<organism evidence="1 2">
    <name type="scientific">Nitrosomonas aestuarii</name>
    <dbReference type="NCBI Taxonomy" id="52441"/>
    <lineage>
        <taxon>Bacteria</taxon>
        <taxon>Pseudomonadati</taxon>
        <taxon>Pseudomonadota</taxon>
        <taxon>Betaproteobacteria</taxon>
        <taxon>Nitrosomonadales</taxon>
        <taxon>Nitrosomonadaceae</taxon>
        <taxon>Nitrosomonas</taxon>
    </lineage>
</organism>
<dbReference type="RefSeq" id="WP_090700963.1">
    <property type="nucleotide sequence ID" value="NZ_FOSP01000022.1"/>
</dbReference>
<gene>
    <name evidence="1" type="ORF">SAMN05216302_102238</name>
</gene>
<dbReference type="InterPro" id="IPR025255">
    <property type="entry name" value="DUF4202"/>
</dbReference>
<dbReference type="PANTHER" id="PTHR41729">
    <property type="entry name" value="GLUTAMYL-TRNA SYNTHETASE"/>
    <property type="match status" value="1"/>
</dbReference>
<dbReference type="Pfam" id="PF13875">
    <property type="entry name" value="DUF4202"/>
    <property type="match status" value="1"/>
</dbReference>
<dbReference type="OrthoDB" id="9799165at2"/>
<evidence type="ECO:0000313" key="2">
    <source>
        <dbReference type="Proteomes" id="UP000199533"/>
    </source>
</evidence>
<evidence type="ECO:0000313" key="1">
    <source>
        <dbReference type="EMBL" id="SFK95332.1"/>
    </source>
</evidence>
<dbReference type="EMBL" id="FOSP01000022">
    <property type="protein sequence ID" value="SFK95332.1"/>
    <property type="molecule type" value="Genomic_DNA"/>
</dbReference>
<dbReference type="Proteomes" id="UP000199533">
    <property type="component" value="Unassembled WGS sequence"/>
</dbReference>
<dbReference type="PANTHER" id="PTHR41729:SF1">
    <property type="entry name" value="GLUTAMYL-TRNA SYNTHETASE"/>
    <property type="match status" value="1"/>
</dbReference>
<protein>
    <recommendedName>
        <fullName evidence="3">DUF4202 domain-containing protein</fullName>
    </recommendedName>
</protein>
<dbReference type="AlphaFoldDB" id="A0A1I4DNW9"/>
<accession>A0A1I4DNW9</accession>
<name>A0A1I4DNW9_9PROT</name>
<proteinExistence type="predicted"/>
<evidence type="ECO:0008006" key="3">
    <source>
        <dbReference type="Google" id="ProtNLM"/>
    </source>
</evidence>
<dbReference type="STRING" id="52441.SAMN05216302_102238"/>